<comment type="function">
    <text evidence="17">In addition to polymerase activity, this DNA polymerase exhibits 3'-5' and 5'-3' exonuclease activity.</text>
</comment>
<evidence type="ECO:0000313" key="22">
    <source>
        <dbReference type="Proteomes" id="UP000198672"/>
    </source>
</evidence>
<dbReference type="InterPro" id="IPR020046">
    <property type="entry name" value="5-3_exonucl_a-hlix_arch_N"/>
</dbReference>
<dbReference type="SMART" id="SM00474">
    <property type="entry name" value="35EXOc"/>
    <property type="match status" value="1"/>
</dbReference>
<evidence type="ECO:0000256" key="8">
    <source>
        <dbReference type="ARBA" id="ARBA00022722"/>
    </source>
</evidence>
<dbReference type="NCBIfam" id="NF004397">
    <property type="entry name" value="PRK05755.1"/>
    <property type="match status" value="1"/>
</dbReference>
<evidence type="ECO:0000256" key="2">
    <source>
        <dbReference type="ARBA" id="ARBA00011541"/>
    </source>
</evidence>
<evidence type="ECO:0000256" key="5">
    <source>
        <dbReference type="ARBA" id="ARBA00022679"/>
    </source>
</evidence>
<dbReference type="Proteomes" id="UP000198672">
    <property type="component" value="Unassembled WGS sequence"/>
</dbReference>
<dbReference type="EMBL" id="FNOW01000029">
    <property type="protein sequence ID" value="SDY09719.1"/>
    <property type="molecule type" value="Genomic_DNA"/>
</dbReference>
<dbReference type="GO" id="GO:0006261">
    <property type="term" value="P:DNA-templated DNA replication"/>
    <property type="evidence" value="ECO:0007669"/>
    <property type="project" value="UniProtKB-UniRule"/>
</dbReference>
<proteinExistence type="inferred from homology"/>
<evidence type="ECO:0000256" key="17">
    <source>
        <dbReference type="RuleBase" id="RU004460"/>
    </source>
</evidence>
<comment type="catalytic activity">
    <reaction evidence="15 17">
        <text>DNA(n) + a 2'-deoxyribonucleoside 5'-triphosphate = DNA(n+1) + diphosphate</text>
        <dbReference type="Rhea" id="RHEA:22508"/>
        <dbReference type="Rhea" id="RHEA-COMP:17339"/>
        <dbReference type="Rhea" id="RHEA-COMP:17340"/>
        <dbReference type="ChEBI" id="CHEBI:33019"/>
        <dbReference type="ChEBI" id="CHEBI:61560"/>
        <dbReference type="ChEBI" id="CHEBI:173112"/>
        <dbReference type="EC" id="2.7.7.7"/>
    </reaction>
</comment>
<comment type="subunit">
    <text evidence="2">Single-chain monomer with multiple functions.</text>
</comment>
<dbReference type="Gene3D" id="3.40.50.1010">
    <property type="entry name" value="5'-nuclease"/>
    <property type="match status" value="1"/>
</dbReference>
<accession>A0A1H3H4Z3</accession>
<keyword evidence="6 17" id="KW-0548">Nucleotidyltransferase</keyword>
<dbReference type="InterPro" id="IPR001098">
    <property type="entry name" value="DNA-dir_DNA_pol_A_palm_dom"/>
</dbReference>
<dbReference type="Gene3D" id="3.30.70.370">
    <property type="match status" value="1"/>
</dbReference>
<dbReference type="Pfam" id="PF02739">
    <property type="entry name" value="5_3_exonuc_N"/>
    <property type="match status" value="1"/>
</dbReference>
<dbReference type="OrthoDB" id="9806424at2"/>
<evidence type="ECO:0000259" key="20">
    <source>
        <dbReference type="SMART" id="SM00482"/>
    </source>
</evidence>
<evidence type="ECO:0000256" key="6">
    <source>
        <dbReference type="ARBA" id="ARBA00022695"/>
    </source>
</evidence>
<dbReference type="FunFam" id="1.10.150.20:FF:000003">
    <property type="entry name" value="DNA polymerase I"/>
    <property type="match status" value="1"/>
</dbReference>
<dbReference type="PANTHER" id="PTHR10133">
    <property type="entry name" value="DNA POLYMERASE I"/>
    <property type="match status" value="1"/>
</dbReference>
<dbReference type="FunFam" id="1.20.1060.10:FF:000001">
    <property type="entry name" value="DNA polymerase I"/>
    <property type="match status" value="1"/>
</dbReference>
<keyword evidence="11 17" id="KW-0269">Exonuclease</keyword>
<dbReference type="Gene3D" id="1.10.150.20">
    <property type="entry name" value="5' to 3' exonuclease, C-terminal subdomain"/>
    <property type="match status" value="2"/>
</dbReference>
<dbReference type="Gene3D" id="3.30.420.10">
    <property type="entry name" value="Ribonuclease H-like superfamily/Ribonuclease H"/>
    <property type="match status" value="1"/>
</dbReference>
<evidence type="ECO:0000259" key="19">
    <source>
        <dbReference type="SMART" id="SM00475"/>
    </source>
</evidence>
<dbReference type="STRING" id="61595.SAMN05421644_12917"/>
<keyword evidence="5 17" id="KW-0808">Transferase</keyword>
<evidence type="ECO:0000256" key="4">
    <source>
        <dbReference type="ARBA" id="ARBA00020311"/>
    </source>
</evidence>
<dbReference type="GO" id="GO:0003887">
    <property type="term" value="F:DNA-directed DNA polymerase activity"/>
    <property type="evidence" value="ECO:0007669"/>
    <property type="project" value="UniProtKB-UniRule"/>
</dbReference>
<dbReference type="SMART" id="SM00475">
    <property type="entry name" value="53EXOc"/>
    <property type="match status" value="1"/>
</dbReference>
<keyword evidence="8" id="KW-0540">Nuclease</keyword>
<keyword evidence="9 17" id="KW-0227">DNA damage</keyword>
<dbReference type="AlphaFoldDB" id="A0A1H3H4Z3"/>
<dbReference type="InterPro" id="IPR002298">
    <property type="entry name" value="DNA_polymerase_A"/>
</dbReference>
<dbReference type="RefSeq" id="WP_091334235.1">
    <property type="nucleotide sequence ID" value="NZ_FNOW01000029.1"/>
</dbReference>
<organism evidence="21 22">
    <name type="scientific">Allochromatium warmingii</name>
    <name type="common">Chromatium warmingii</name>
    <dbReference type="NCBI Taxonomy" id="61595"/>
    <lineage>
        <taxon>Bacteria</taxon>
        <taxon>Pseudomonadati</taxon>
        <taxon>Pseudomonadota</taxon>
        <taxon>Gammaproteobacteria</taxon>
        <taxon>Chromatiales</taxon>
        <taxon>Chromatiaceae</taxon>
        <taxon>Allochromatium</taxon>
    </lineage>
</organism>
<dbReference type="GO" id="GO:0008408">
    <property type="term" value="F:3'-5' exonuclease activity"/>
    <property type="evidence" value="ECO:0007669"/>
    <property type="project" value="UniProtKB-UniRule"/>
</dbReference>
<dbReference type="InterPro" id="IPR043502">
    <property type="entry name" value="DNA/RNA_pol_sf"/>
</dbReference>
<protein>
    <recommendedName>
        <fullName evidence="4 16">DNA polymerase I</fullName>
        <ecNumber evidence="3 16">2.7.7.7</ecNumber>
    </recommendedName>
</protein>
<comment type="similarity">
    <text evidence="1 17">Belongs to the DNA polymerase type-A family.</text>
</comment>
<evidence type="ECO:0000256" key="11">
    <source>
        <dbReference type="ARBA" id="ARBA00022839"/>
    </source>
</evidence>
<dbReference type="Pfam" id="PF01367">
    <property type="entry name" value="5_3_exonuc"/>
    <property type="match status" value="1"/>
</dbReference>
<evidence type="ECO:0000256" key="13">
    <source>
        <dbReference type="ARBA" id="ARBA00023125"/>
    </source>
</evidence>
<dbReference type="CDD" id="cd06139">
    <property type="entry name" value="DNA_polA_I_Ecoli_like_exo"/>
    <property type="match status" value="1"/>
</dbReference>
<evidence type="ECO:0000256" key="3">
    <source>
        <dbReference type="ARBA" id="ARBA00012417"/>
    </source>
</evidence>
<gene>
    <name evidence="17" type="primary">polA</name>
    <name evidence="21" type="ORF">SAMN05421644_12917</name>
</gene>
<dbReference type="SUPFAM" id="SSF53098">
    <property type="entry name" value="Ribonuclease H-like"/>
    <property type="match status" value="1"/>
</dbReference>
<evidence type="ECO:0000256" key="16">
    <source>
        <dbReference type="NCBIfam" id="TIGR00593"/>
    </source>
</evidence>
<dbReference type="CDD" id="cd09859">
    <property type="entry name" value="PIN_53EXO"/>
    <property type="match status" value="1"/>
</dbReference>
<dbReference type="PANTHER" id="PTHR10133:SF27">
    <property type="entry name" value="DNA POLYMERASE NU"/>
    <property type="match status" value="1"/>
</dbReference>
<dbReference type="SMART" id="SM00482">
    <property type="entry name" value="POLAc"/>
    <property type="match status" value="1"/>
</dbReference>
<dbReference type="FunFam" id="3.30.420.10:FF:000026">
    <property type="entry name" value="DNA polymerase I"/>
    <property type="match status" value="1"/>
</dbReference>
<dbReference type="EC" id="2.7.7.7" evidence="3 16"/>
<dbReference type="PROSITE" id="PS00447">
    <property type="entry name" value="DNA_POLYMERASE_A"/>
    <property type="match status" value="1"/>
</dbReference>
<dbReference type="InterPro" id="IPR036397">
    <property type="entry name" value="RNaseH_sf"/>
</dbReference>
<dbReference type="CDD" id="cd09898">
    <property type="entry name" value="H3TH_53EXO"/>
    <property type="match status" value="1"/>
</dbReference>
<keyword evidence="22" id="KW-1185">Reference proteome</keyword>
<dbReference type="SMART" id="SM00279">
    <property type="entry name" value="HhH2"/>
    <property type="match status" value="1"/>
</dbReference>
<evidence type="ECO:0000259" key="18">
    <source>
        <dbReference type="SMART" id="SM00474"/>
    </source>
</evidence>
<feature type="domain" description="DNA-directed DNA polymerase family A palm" evidence="20">
    <location>
        <begin position="665"/>
        <end position="871"/>
    </location>
</feature>
<evidence type="ECO:0000256" key="14">
    <source>
        <dbReference type="ARBA" id="ARBA00023204"/>
    </source>
</evidence>
<dbReference type="SUPFAM" id="SSF47807">
    <property type="entry name" value="5' to 3' exonuclease, C-terminal subdomain"/>
    <property type="match status" value="1"/>
</dbReference>
<dbReference type="Pfam" id="PF01612">
    <property type="entry name" value="DNA_pol_A_exo1"/>
    <property type="match status" value="1"/>
</dbReference>
<dbReference type="SUPFAM" id="SSF88723">
    <property type="entry name" value="PIN domain-like"/>
    <property type="match status" value="1"/>
</dbReference>
<dbReference type="GO" id="GO:0003677">
    <property type="term" value="F:DNA binding"/>
    <property type="evidence" value="ECO:0007669"/>
    <property type="project" value="UniProtKB-UniRule"/>
</dbReference>
<dbReference type="InterPro" id="IPR020045">
    <property type="entry name" value="DNA_polI_H3TH"/>
</dbReference>
<evidence type="ECO:0000256" key="1">
    <source>
        <dbReference type="ARBA" id="ARBA00007705"/>
    </source>
</evidence>
<dbReference type="GO" id="GO:0008409">
    <property type="term" value="F:5'-3' exonuclease activity"/>
    <property type="evidence" value="ECO:0007669"/>
    <property type="project" value="UniProtKB-UniRule"/>
</dbReference>
<evidence type="ECO:0000256" key="15">
    <source>
        <dbReference type="ARBA" id="ARBA00049244"/>
    </source>
</evidence>
<dbReference type="PRINTS" id="PR00868">
    <property type="entry name" value="DNAPOLI"/>
</dbReference>
<dbReference type="FunFam" id="1.10.150.20:FF:000002">
    <property type="entry name" value="DNA polymerase I"/>
    <property type="match status" value="1"/>
</dbReference>
<dbReference type="InterPro" id="IPR012337">
    <property type="entry name" value="RNaseH-like_sf"/>
</dbReference>
<dbReference type="Pfam" id="PF00476">
    <property type="entry name" value="DNA_pol_A"/>
    <property type="match status" value="1"/>
</dbReference>
<feature type="domain" description="5'-3' exonuclease" evidence="19">
    <location>
        <begin position="5"/>
        <end position="259"/>
    </location>
</feature>
<feature type="domain" description="3'-5' exonuclease" evidence="18">
    <location>
        <begin position="309"/>
        <end position="495"/>
    </location>
</feature>
<dbReference type="InterPro" id="IPR029060">
    <property type="entry name" value="PIN-like_dom_sf"/>
</dbReference>
<dbReference type="CDD" id="cd08637">
    <property type="entry name" value="DNA_pol_A_pol_I_C"/>
    <property type="match status" value="1"/>
</dbReference>
<keyword evidence="7 17" id="KW-0235">DNA replication</keyword>
<name>A0A1H3H4Z3_ALLWA</name>
<keyword evidence="13 17" id="KW-0238">DNA-binding</keyword>
<keyword evidence="12 17" id="KW-0239">DNA-directed DNA polymerase</keyword>
<dbReference type="NCBIfam" id="TIGR00593">
    <property type="entry name" value="pola"/>
    <property type="match status" value="1"/>
</dbReference>
<evidence type="ECO:0000313" key="21">
    <source>
        <dbReference type="EMBL" id="SDY09719.1"/>
    </source>
</evidence>
<dbReference type="InterPro" id="IPR002421">
    <property type="entry name" value="5-3_exonuclease"/>
</dbReference>
<reference evidence="22" key="1">
    <citation type="submission" date="2016-10" db="EMBL/GenBank/DDBJ databases">
        <authorList>
            <person name="Varghese N."/>
            <person name="Submissions S."/>
        </authorList>
    </citation>
    <scope>NUCLEOTIDE SEQUENCE [LARGE SCALE GENOMIC DNA]</scope>
    <source>
        <strain evidence="22">DSM 173</strain>
    </source>
</reference>
<sequence>MTPSTPLVLVDASGYLFRAYHALPKLTNSQGEPTGALVGVLNMLRKLIDDQRPDYLGVVFDAGGRGFRHERYPAYKANRPAMPDDLRAQIQPLLTIIQAMGLPLLIVPGVEADDVIGTLATHAAAAGLPTLISTGDKDFAQLVSAEVTLINTMTGQVLDSEGVREKFGVPPERIADYLALMGDSVDNIPGVPKCGPKTAAKWLAEYGDLDGVIANAANVSGKIGESLRATLDQLPLARELATIKRDVALALAPTDLRPAPPDVETLREWYTRLESRRLLATLDGVGVAGATAKSLSLDFNAKLTQATDYTLILTEAELEDWLQRLHAADCFAVDTETTALNPMQAELVGIAFALAPGQAAYLPLAHDYPGAPPQLDRARVLTRLQPLLEDPHRAKIGQNLKYDMSVLARYGVTLRGIEHDTLLASYVLDSTARHDLDSLAKRFLNHDTIRFSTVAGSGAQQLRFNQVPLEQAGPYAAEDAEVAWRLQQVFQPRLAAVPALERLYREIEIPLVPVLSRLERAGVRIDSAQLTAQSADLARRILELEEQAYQVAGRRFNLGSPKQIGAIFFDELGLPVVAKTPKGAPSTSEDVLERLAADGHELPRLILDHRGLSKLKSTYTDKLPRLIDPDSGRLHTSYHQAVTATGRLSSSDPNLQNIPIRSEDGRRIRQAFIAAPGHVLLAADYSQIELRIMAHLSGDARLLAAFASGLDIHRATAAEILGCTPEDLTSEQRRSAKAINFGLIYGMSAFGLARQLGIERGAAQDYVERYFERYPGVRAFMERIRQQARNDGYVETLDGRRLHLPEISHSNHARRAAAERTAINAPMQGTAADIIKRAMIAVDAWIERERLAARLILQVHDELVLEVAETAVAEVREQVRSAMENAAALAVPLVVEIGVGANWDEAH</sequence>
<dbReference type="Gene3D" id="1.20.1060.10">
    <property type="entry name" value="Taq DNA Polymerase, Chain T, domain 4"/>
    <property type="match status" value="1"/>
</dbReference>
<dbReference type="SUPFAM" id="SSF56672">
    <property type="entry name" value="DNA/RNA polymerases"/>
    <property type="match status" value="1"/>
</dbReference>
<evidence type="ECO:0000256" key="7">
    <source>
        <dbReference type="ARBA" id="ARBA00022705"/>
    </source>
</evidence>
<evidence type="ECO:0000256" key="9">
    <source>
        <dbReference type="ARBA" id="ARBA00022763"/>
    </source>
</evidence>
<evidence type="ECO:0000256" key="12">
    <source>
        <dbReference type="ARBA" id="ARBA00022932"/>
    </source>
</evidence>
<evidence type="ECO:0000256" key="10">
    <source>
        <dbReference type="ARBA" id="ARBA00022801"/>
    </source>
</evidence>
<keyword evidence="14 17" id="KW-0234">DNA repair</keyword>
<dbReference type="InterPro" id="IPR036279">
    <property type="entry name" value="5-3_exonuclease_C_sf"/>
</dbReference>
<dbReference type="FunFam" id="3.40.50.1010:FF:000001">
    <property type="entry name" value="DNA polymerase I"/>
    <property type="match status" value="1"/>
</dbReference>
<keyword evidence="10 17" id="KW-0378">Hydrolase</keyword>
<dbReference type="InterPro" id="IPR008918">
    <property type="entry name" value="HhH2"/>
</dbReference>
<dbReference type="InterPro" id="IPR019760">
    <property type="entry name" value="DNA-dir_DNA_pol_A_CS"/>
</dbReference>
<dbReference type="InterPro" id="IPR018320">
    <property type="entry name" value="DNA_polymerase_1"/>
</dbReference>
<dbReference type="GO" id="GO:0006302">
    <property type="term" value="P:double-strand break repair"/>
    <property type="evidence" value="ECO:0007669"/>
    <property type="project" value="TreeGrafter"/>
</dbReference>
<dbReference type="InterPro" id="IPR002562">
    <property type="entry name" value="3'-5'_exonuclease_dom"/>
</dbReference>